<dbReference type="Gene3D" id="3.40.1310.30">
    <property type="match status" value="1"/>
</dbReference>
<dbReference type="Proteomes" id="UP000254797">
    <property type="component" value="Unassembled WGS sequence"/>
</dbReference>
<accession>A0A380JT86</accession>
<dbReference type="InterPro" id="IPR027417">
    <property type="entry name" value="P-loop_NTPase"/>
</dbReference>
<dbReference type="GO" id="GO:0003723">
    <property type="term" value="F:RNA binding"/>
    <property type="evidence" value="ECO:0007669"/>
    <property type="project" value="InterPro"/>
</dbReference>
<dbReference type="InterPro" id="IPR000605">
    <property type="entry name" value="Helicase_SF3_ssDNA/RNA_vir"/>
</dbReference>
<dbReference type="EMBL" id="UHFG01000004">
    <property type="protein sequence ID" value="SUN48773.1"/>
    <property type="molecule type" value="Genomic_DNA"/>
</dbReference>
<dbReference type="GO" id="GO:0003724">
    <property type="term" value="F:RNA helicase activity"/>
    <property type="evidence" value="ECO:0007669"/>
    <property type="project" value="InterPro"/>
</dbReference>
<dbReference type="GO" id="GO:0006260">
    <property type="term" value="P:DNA replication"/>
    <property type="evidence" value="ECO:0007669"/>
    <property type="project" value="InterPro"/>
</dbReference>
<evidence type="ECO:0000313" key="4">
    <source>
        <dbReference type="Proteomes" id="UP000254797"/>
    </source>
</evidence>
<proteinExistence type="predicted"/>
<gene>
    <name evidence="3" type="ORF">NCTC4670_00688</name>
</gene>
<dbReference type="AlphaFoldDB" id="A0A380JT86"/>
<evidence type="ECO:0000259" key="2">
    <source>
        <dbReference type="Pfam" id="PF01719"/>
    </source>
</evidence>
<evidence type="ECO:0000313" key="3">
    <source>
        <dbReference type="EMBL" id="SUN48773.1"/>
    </source>
</evidence>
<protein>
    <submittedName>
        <fullName evidence="3">Replication initiator protein</fullName>
    </submittedName>
</protein>
<dbReference type="RefSeq" id="WP_115245902.1">
    <property type="nucleotide sequence ID" value="NZ_UHFG01000004.1"/>
</dbReference>
<feature type="domain" description="Plasmid replication protein origin binding" evidence="2">
    <location>
        <begin position="36"/>
        <end position="132"/>
    </location>
</feature>
<sequence length="407" mass="47602">MTKKSKNNPRIPAIRHTAYMFCSTIESISIKTLEELIKIFQETLEPLEIAGIVHDKDLDTESHFHVVLRFKNAVWLSAIIKKLNKAGFGVQPNFFETWSGKVNNAYSYLLHRTEEAKEKHQYSPDEVIANFNYPELIEKIESKIKNASKHVNQSQLVRDLINKIINGEMEYNTAIESVDGYTQVKYDREFTKAKKRRMEIEFEEWKNNARKNGFRRDVIWLYGRSGTGKSRLSKEYAKAIEKPYYVTGSSRDPFQNIGSQETVIIEEIRPGHGGNFNYADFLLIIDPFNVDATAASRFFDKPIIASTIIINTPFSPNDFYEKLSKQKGFDKKIDSMTQLIRRITLLQEITDKSIITYRFDNANNQYVEYERLENPYYNPKREKIEFSSDTYKKFKELTLNIHKEDKK</sequence>
<dbReference type="GO" id="GO:0003916">
    <property type="term" value="F:DNA topoisomerase activity"/>
    <property type="evidence" value="ECO:0007669"/>
    <property type="project" value="InterPro"/>
</dbReference>
<dbReference type="InterPro" id="IPR002631">
    <property type="entry name" value="Plasmid_rep_OBD"/>
</dbReference>
<dbReference type="GO" id="GO:0003677">
    <property type="term" value="F:DNA binding"/>
    <property type="evidence" value="ECO:0007669"/>
    <property type="project" value="InterPro"/>
</dbReference>
<dbReference type="GO" id="GO:0005727">
    <property type="term" value="C:extrachromosomal circular DNA"/>
    <property type="evidence" value="ECO:0007669"/>
    <property type="project" value="InterPro"/>
</dbReference>
<evidence type="ECO:0000259" key="1">
    <source>
        <dbReference type="Pfam" id="PF00910"/>
    </source>
</evidence>
<dbReference type="Pfam" id="PF00910">
    <property type="entry name" value="RNA_helicase"/>
    <property type="match status" value="1"/>
</dbReference>
<dbReference type="SUPFAM" id="SSF52540">
    <property type="entry name" value="P-loop containing nucleoside triphosphate hydrolases"/>
    <property type="match status" value="1"/>
</dbReference>
<feature type="domain" description="Helicase superfamily 3 single-stranded DNA/RNA virus" evidence="1">
    <location>
        <begin position="219"/>
        <end position="291"/>
    </location>
</feature>
<organism evidence="3 4">
    <name type="scientific">Streptococcus dysgalactiae subsp. dysgalactiae</name>
    <dbReference type="NCBI Taxonomy" id="99822"/>
    <lineage>
        <taxon>Bacteria</taxon>
        <taxon>Bacillati</taxon>
        <taxon>Bacillota</taxon>
        <taxon>Bacilli</taxon>
        <taxon>Lactobacillales</taxon>
        <taxon>Streptococcaceae</taxon>
        <taxon>Streptococcus</taxon>
    </lineage>
</organism>
<name>A0A380JT86_STRDY</name>
<dbReference type="Pfam" id="PF01719">
    <property type="entry name" value="Rep_OBD"/>
    <property type="match status" value="1"/>
</dbReference>
<reference evidence="3 4" key="1">
    <citation type="submission" date="2018-06" db="EMBL/GenBank/DDBJ databases">
        <authorList>
            <consortium name="Pathogen Informatics"/>
            <person name="Doyle S."/>
        </authorList>
    </citation>
    <scope>NUCLEOTIDE SEQUENCE [LARGE SCALE GENOMIC DNA]</scope>
    <source>
        <strain evidence="3 4">NCTC4670</strain>
    </source>
</reference>